<dbReference type="AlphaFoldDB" id="A0A2M7W1X5"/>
<dbReference type="Pfam" id="PF00293">
    <property type="entry name" value="NUDIX"/>
    <property type="match status" value="1"/>
</dbReference>
<dbReference type="InterPro" id="IPR020084">
    <property type="entry name" value="NUDIX_hydrolase_CS"/>
</dbReference>
<name>A0A2M7W1X5_9BACT</name>
<reference evidence="4" key="1">
    <citation type="submission" date="2017-09" db="EMBL/GenBank/DDBJ databases">
        <title>Depth-based differentiation of microbial function through sediment-hosted aquifers and enrichment of novel symbionts in the deep terrestrial subsurface.</title>
        <authorList>
            <person name="Probst A.J."/>
            <person name="Ladd B."/>
            <person name="Jarett J.K."/>
            <person name="Geller-Mcgrath D.E."/>
            <person name="Sieber C.M.K."/>
            <person name="Emerson J.B."/>
            <person name="Anantharaman K."/>
            <person name="Thomas B.C."/>
            <person name="Malmstrom R."/>
            <person name="Stieglmeier M."/>
            <person name="Klingl A."/>
            <person name="Woyke T."/>
            <person name="Ryan C.M."/>
            <person name="Banfield J.F."/>
        </authorList>
    </citation>
    <scope>NUCLEOTIDE SEQUENCE [LARGE SCALE GENOMIC DNA]</scope>
</reference>
<dbReference type="EMBL" id="PFQB01000065">
    <property type="protein sequence ID" value="PJA14009.1"/>
    <property type="molecule type" value="Genomic_DNA"/>
</dbReference>
<organism evidence="3 4">
    <name type="scientific">Candidatus Dojkabacteria bacterium CG_4_10_14_0_2_um_filter_Dojkabacteria_WS6_41_15</name>
    <dbReference type="NCBI Taxonomy" id="2014249"/>
    <lineage>
        <taxon>Bacteria</taxon>
        <taxon>Candidatus Dojkabacteria</taxon>
    </lineage>
</organism>
<gene>
    <name evidence="3" type="ORF">COX64_02565</name>
</gene>
<evidence type="ECO:0000256" key="1">
    <source>
        <dbReference type="ARBA" id="ARBA00022801"/>
    </source>
</evidence>
<proteinExistence type="predicted"/>
<comment type="caution">
    <text evidence="3">The sequence shown here is derived from an EMBL/GenBank/DDBJ whole genome shotgun (WGS) entry which is preliminary data.</text>
</comment>
<evidence type="ECO:0000259" key="2">
    <source>
        <dbReference type="PROSITE" id="PS51462"/>
    </source>
</evidence>
<sequence length="164" mass="19392">MDDAISEVEKQPKTSVIVVVGRKNKETEKDEFLMNRRLRQPYFGKVATITGKVRFGETLEEAVLRELFEESRLTAKTVKLVGIYHKLRVRETETVQDVLFYRHFVTDVSGEFIDRIPFQENFWAPREDILQRNDLYDNFTLDSIDDYLAMPLNFSEDKREAQDY</sequence>
<dbReference type="Proteomes" id="UP000228952">
    <property type="component" value="Unassembled WGS sequence"/>
</dbReference>
<dbReference type="PROSITE" id="PS51462">
    <property type="entry name" value="NUDIX"/>
    <property type="match status" value="1"/>
</dbReference>
<dbReference type="PANTHER" id="PTHR43736:SF1">
    <property type="entry name" value="DIHYDRONEOPTERIN TRIPHOSPHATE DIPHOSPHATASE"/>
    <property type="match status" value="1"/>
</dbReference>
<evidence type="ECO:0000313" key="4">
    <source>
        <dbReference type="Proteomes" id="UP000228952"/>
    </source>
</evidence>
<dbReference type="CDD" id="cd02883">
    <property type="entry name" value="NUDIX_Hydrolase"/>
    <property type="match status" value="1"/>
</dbReference>
<accession>A0A2M7W1X5</accession>
<evidence type="ECO:0000313" key="3">
    <source>
        <dbReference type="EMBL" id="PJA14009.1"/>
    </source>
</evidence>
<dbReference type="SUPFAM" id="SSF55811">
    <property type="entry name" value="Nudix"/>
    <property type="match status" value="1"/>
</dbReference>
<protein>
    <recommendedName>
        <fullName evidence="2">Nudix hydrolase domain-containing protein</fullName>
    </recommendedName>
</protein>
<feature type="domain" description="Nudix hydrolase" evidence="2">
    <location>
        <begin position="9"/>
        <end position="149"/>
    </location>
</feature>
<dbReference type="InterPro" id="IPR015797">
    <property type="entry name" value="NUDIX_hydrolase-like_dom_sf"/>
</dbReference>
<keyword evidence="1" id="KW-0378">Hydrolase</keyword>
<dbReference type="InterPro" id="IPR000086">
    <property type="entry name" value="NUDIX_hydrolase_dom"/>
</dbReference>
<dbReference type="PROSITE" id="PS00893">
    <property type="entry name" value="NUDIX_BOX"/>
    <property type="match status" value="1"/>
</dbReference>
<dbReference type="Gene3D" id="3.90.79.10">
    <property type="entry name" value="Nucleoside Triphosphate Pyrophosphohydrolase"/>
    <property type="match status" value="1"/>
</dbReference>
<dbReference type="GO" id="GO:0016787">
    <property type="term" value="F:hydrolase activity"/>
    <property type="evidence" value="ECO:0007669"/>
    <property type="project" value="UniProtKB-KW"/>
</dbReference>
<dbReference type="PANTHER" id="PTHR43736">
    <property type="entry name" value="ADP-RIBOSE PYROPHOSPHATASE"/>
    <property type="match status" value="1"/>
</dbReference>